<gene>
    <name evidence="3" type="ORF">FISHEDRAFT_72484</name>
</gene>
<dbReference type="Pfam" id="PF17667">
    <property type="entry name" value="Pkinase_fungal"/>
    <property type="match status" value="1"/>
</dbReference>
<dbReference type="AlphaFoldDB" id="A0A0D7AEQ9"/>
<feature type="region of interest" description="Disordered" evidence="1">
    <location>
        <begin position="267"/>
        <end position="292"/>
    </location>
</feature>
<dbReference type="InterPro" id="IPR011009">
    <property type="entry name" value="Kinase-like_dom_sf"/>
</dbReference>
<feature type="compositionally biased region" description="Polar residues" evidence="1">
    <location>
        <begin position="709"/>
        <end position="740"/>
    </location>
</feature>
<dbReference type="PANTHER" id="PTHR38248:SF2">
    <property type="entry name" value="FUNK1 11"/>
    <property type="match status" value="1"/>
</dbReference>
<name>A0A0D7AEQ9_9AGAR</name>
<evidence type="ECO:0000259" key="2">
    <source>
        <dbReference type="PROSITE" id="PS50011"/>
    </source>
</evidence>
<accession>A0A0D7AEQ9</accession>
<feature type="region of interest" description="Disordered" evidence="1">
    <location>
        <begin position="693"/>
        <end position="862"/>
    </location>
</feature>
<keyword evidence="4" id="KW-1185">Reference proteome</keyword>
<dbReference type="SUPFAM" id="SSF56112">
    <property type="entry name" value="Protein kinase-like (PK-like)"/>
    <property type="match status" value="1"/>
</dbReference>
<dbReference type="InterPro" id="IPR000719">
    <property type="entry name" value="Prot_kinase_dom"/>
</dbReference>
<evidence type="ECO:0000313" key="4">
    <source>
        <dbReference type="Proteomes" id="UP000054144"/>
    </source>
</evidence>
<reference evidence="3 4" key="1">
    <citation type="journal article" date="2015" name="Fungal Genet. Biol.">
        <title>Evolution of novel wood decay mechanisms in Agaricales revealed by the genome sequences of Fistulina hepatica and Cylindrobasidium torrendii.</title>
        <authorList>
            <person name="Floudas D."/>
            <person name="Held B.W."/>
            <person name="Riley R."/>
            <person name="Nagy L.G."/>
            <person name="Koehler G."/>
            <person name="Ransdell A.S."/>
            <person name="Younus H."/>
            <person name="Chow J."/>
            <person name="Chiniquy J."/>
            <person name="Lipzen A."/>
            <person name="Tritt A."/>
            <person name="Sun H."/>
            <person name="Haridas S."/>
            <person name="LaButti K."/>
            <person name="Ohm R.A."/>
            <person name="Kues U."/>
            <person name="Blanchette R.A."/>
            <person name="Grigoriev I.V."/>
            <person name="Minto R.E."/>
            <person name="Hibbett D.S."/>
        </authorList>
    </citation>
    <scope>NUCLEOTIDE SEQUENCE [LARGE SCALE GENOMIC DNA]</scope>
    <source>
        <strain evidence="3 4">ATCC 64428</strain>
    </source>
</reference>
<evidence type="ECO:0000256" key="1">
    <source>
        <dbReference type="SAM" id="MobiDB-lite"/>
    </source>
</evidence>
<proteinExistence type="predicted"/>
<feature type="compositionally biased region" description="Basic residues" evidence="1">
    <location>
        <begin position="849"/>
        <end position="862"/>
    </location>
</feature>
<organism evidence="3 4">
    <name type="scientific">Fistulina hepatica ATCC 64428</name>
    <dbReference type="NCBI Taxonomy" id="1128425"/>
    <lineage>
        <taxon>Eukaryota</taxon>
        <taxon>Fungi</taxon>
        <taxon>Dikarya</taxon>
        <taxon>Basidiomycota</taxon>
        <taxon>Agaricomycotina</taxon>
        <taxon>Agaricomycetes</taxon>
        <taxon>Agaricomycetidae</taxon>
        <taxon>Agaricales</taxon>
        <taxon>Fistulinaceae</taxon>
        <taxon>Fistulina</taxon>
    </lineage>
</organism>
<feature type="compositionally biased region" description="Polar residues" evidence="1">
    <location>
        <begin position="838"/>
        <end position="848"/>
    </location>
</feature>
<feature type="compositionally biased region" description="Low complexity" evidence="1">
    <location>
        <begin position="773"/>
        <end position="787"/>
    </location>
</feature>
<feature type="domain" description="Protein kinase" evidence="2">
    <location>
        <begin position="319"/>
        <end position="636"/>
    </location>
</feature>
<dbReference type="GO" id="GO:0004672">
    <property type="term" value="F:protein kinase activity"/>
    <property type="evidence" value="ECO:0007669"/>
    <property type="project" value="InterPro"/>
</dbReference>
<dbReference type="Proteomes" id="UP000054144">
    <property type="component" value="Unassembled WGS sequence"/>
</dbReference>
<feature type="compositionally biased region" description="Basic and acidic residues" evidence="1">
    <location>
        <begin position="273"/>
        <end position="288"/>
    </location>
</feature>
<dbReference type="PANTHER" id="PTHR38248">
    <property type="entry name" value="FUNK1 6"/>
    <property type="match status" value="1"/>
</dbReference>
<dbReference type="GO" id="GO:0005524">
    <property type="term" value="F:ATP binding"/>
    <property type="evidence" value="ECO:0007669"/>
    <property type="project" value="InterPro"/>
</dbReference>
<sequence>MDPDLFIDTFLGRKKYPKKKKIHSLLRQISETKGKETDYYPPIVQMLRALMPTFHTRSMSRNVANDCAPGRHFMGVVTATQMPSSSTKDSPILFSQTDLITEFKVSSSDDPFIDPQVGDHDPYTEKFRKKLGDDYKATKTEQDDTAVGESCLQSTGSDEGSTWGQILDYVTRVYSTRPRSCLFCIWMSTSHARLMRFDPSGVIVTRSFLYVPATDSDTSPLARFLHNFREAKPEKRGIDPTVHRLYRSNPADFKDIERIRAKLGDYNPLSGDHTSKDKSADVEPIPKDDVDDGNEPSMYRIAVYNREGKSPKDYLAWCPFKLPHSPRGRMTSAFPAISRLVSDDGSDEPVFLKSCFRDVNAQNLTEEIEILLALEKKHVEHVPRYVYGGYVPQVDEATQMSLTQEVYEGMTEFRQYRFVCTPLCRPLSTAVDVKQFAEVLADAFEAHRHAWEGVDPQLRVLHRDISDNNIQIGPDGRGYLNDWDFSIIYASSLECTEPHRFTLIGTWYFIATMLLRHPGKVPHRVEEDLESFFWVVVYLLLKYFPVKETPPAALHDLEENFFGEVTIDDTSGQMTGGIRKHVHVQVWRSWLLQLDVEGFPAFKIWVHQVALRIRRLWRYEEEREEALEKARGQPDFGKSAPEDIPELSTHGGMSQLFMELVQSLEADETQGARLFPPEEDRFLAAHNEKKLKSVAAGKEQAKRKKAETLQRNSGSLQQREAQQNRSPPLKSSQSTFNSESFPKYLPYDHDSNPSVPHATRRSARLATKLAGAVQVPPESSPSSFVSSSRKRNSGDEPHEEALPPKRARSNKQAPSAGPSRSRGNVRACGNASRASGHPPSSRSAGRNGSKTKSRRRGAGSGS</sequence>
<evidence type="ECO:0000313" key="3">
    <source>
        <dbReference type="EMBL" id="KIY49857.1"/>
    </source>
</evidence>
<dbReference type="OrthoDB" id="2747778at2759"/>
<dbReference type="PROSITE" id="PS50011">
    <property type="entry name" value="PROTEIN_KINASE_DOM"/>
    <property type="match status" value="1"/>
</dbReference>
<dbReference type="Gene3D" id="1.10.510.10">
    <property type="entry name" value="Transferase(Phosphotransferase) domain 1"/>
    <property type="match status" value="1"/>
</dbReference>
<dbReference type="InterPro" id="IPR040976">
    <property type="entry name" value="Pkinase_fungal"/>
</dbReference>
<dbReference type="EMBL" id="KN881721">
    <property type="protein sequence ID" value="KIY49857.1"/>
    <property type="molecule type" value="Genomic_DNA"/>
</dbReference>
<feature type="compositionally biased region" description="Basic and acidic residues" evidence="1">
    <location>
        <begin position="792"/>
        <end position="803"/>
    </location>
</feature>
<protein>
    <recommendedName>
        <fullName evidence="2">Protein kinase domain-containing protein</fullName>
    </recommendedName>
</protein>